<keyword evidence="1 10" id="KW-0723">Serine/threonine-protein kinase</keyword>
<dbReference type="InterPro" id="IPR017441">
    <property type="entry name" value="Protein_kinase_ATP_BS"/>
</dbReference>
<name>A0BMD5_PARTE</name>
<dbReference type="SUPFAM" id="SSF56112">
    <property type="entry name" value="Protein kinase-like (PK-like)"/>
    <property type="match status" value="1"/>
</dbReference>
<evidence type="ECO:0000256" key="9">
    <source>
        <dbReference type="PROSITE-ProRule" id="PRU10141"/>
    </source>
</evidence>
<dbReference type="GeneID" id="5012884"/>
<dbReference type="FunFam" id="3.30.200.20:FF:000042">
    <property type="entry name" value="Aurora kinase A"/>
    <property type="match status" value="1"/>
</dbReference>
<feature type="binding site" evidence="7 9">
    <location>
        <position position="100"/>
    </location>
    <ligand>
        <name>ATP</name>
        <dbReference type="ChEBI" id="CHEBI:30616"/>
    </ligand>
</feature>
<dbReference type="Gene3D" id="1.10.510.10">
    <property type="entry name" value="Transferase(Phosphotransferase) domain 1"/>
    <property type="match status" value="1"/>
</dbReference>
<evidence type="ECO:0000256" key="2">
    <source>
        <dbReference type="ARBA" id="ARBA00022679"/>
    </source>
</evidence>
<dbReference type="HOGENOM" id="CLU_000288_63_0_1"/>
<dbReference type="eggNOG" id="KOG0580">
    <property type="taxonomic scope" value="Eukaryota"/>
</dbReference>
<feature type="domain" description="Protein kinase" evidence="11">
    <location>
        <begin position="71"/>
        <end position="321"/>
    </location>
</feature>
<dbReference type="PRINTS" id="PR00109">
    <property type="entry name" value="TYRKINASE"/>
</dbReference>
<dbReference type="SMART" id="SM00220">
    <property type="entry name" value="S_TKc"/>
    <property type="match status" value="1"/>
</dbReference>
<dbReference type="PROSITE" id="PS00107">
    <property type="entry name" value="PROTEIN_KINASE_ATP"/>
    <property type="match status" value="1"/>
</dbReference>
<dbReference type="AlphaFoldDB" id="A0BMD5"/>
<feature type="active site" description="Proton acceptor" evidence="6">
    <location>
        <position position="194"/>
    </location>
</feature>
<dbReference type="KEGG" id="ptm:GSPATT00030338001"/>
<dbReference type="PANTHER" id="PTHR24350">
    <property type="entry name" value="SERINE/THREONINE-PROTEIN KINASE IAL-RELATED"/>
    <property type="match status" value="1"/>
</dbReference>
<evidence type="ECO:0000256" key="7">
    <source>
        <dbReference type="PIRSR" id="PIRSR630616-2"/>
    </source>
</evidence>
<dbReference type="GO" id="GO:0004674">
    <property type="term" value="F:protein serine/threonine kinase activity"/>
    <property type="evidence" value="ECO:0007669"/>
    <property type="project" value="UniProtKB-KW"/>
</dbReference>
<sequence length="414" mass="48456">MNKIVIKKKEDMNQKVFQQASDHGPAQNKNELYYIGRVIRLCYIDSQWSQGNNNQKKSEKYKIINFQRDFQIIEQCLGSGAYGSVSLVRDINSRIYYARKTISKSKLKGQESIENLKREILIQKKLCHPNILKLCYCYEDQMNVFLILEYAEQGSLFQLIKRKQRLQEKEAQQYFSQLLAGLEYMHKMKIVHRDLKPENILITKSGDLKIGDFGWATQMPNYHKAFCGTTEYMSPEMIQSQTTDYKSDLWSLGVLLYEMVQGKTPFQGMTFLEKSQKILSRRQLEYEYDVSDECKSLINSLLQYRITCRPSIDQIKNHQWMLSQGQDRKGSIRSSSMISLKSTHYTSEVLECQSKIFDGHFVQKSSIQEWEAMKFRSLQFQFQRQQDQKQSQGSCCQNEGFLTKALIALGCINR</sequence>
<proteinExistence type="inferred from homology"/>
<accession>A0BMD5</accession>
<keyword evidence="3 7" id="KW-0547">Nucleotide-binding</keyword>
<dbReference type="EMBL" id="CT868004">
    <property type="protein sequence ID" value="CAK59702.1"/>
    <property type="molecule type" value="Genomic_DNA"/>
</dbReference>
<evidence type="ECO:0000256" key="6">
    <source>
        <dbReference type="PIRSR" id="PIRSR630616-1"/>
    </source>
</evidence>
<reference evidence="12 13" key="1">
    <citation type="journal article" date="2006" name="Nature">
        <title>Global trends of whole-genome duplications revealed by the ciliate Paramecium tetraurelia.</title>
        <authorList>
            <consortium name="Genoscope"/>
            <person name="Aury J.-M."/>
            <person name="Jaillon O."/>
            <person name="Duret L."/>
            <person name="Noel B."/>
            <person name="Jubin C."/>
            <person name="Porcel B.M."/>
            <person name="Segurens B."/>
            <person name="Daubin V."/>
            <person name="Anthouard V."/>
            <person name="Aiach N."/>
            <person name="Arnaiz O."/>
            <person name="Billaut A."/>
            <person name="Beisson J."/>
            <person name="Blanc I."/>
            <person name="Bouhouche K."/>
            <person name="Camara F."/>
            <person name="Duharcourt S."/>
            <person name="Guigo R."/>
            <person name="Gogendeau D."/>
            <person name="Katinka M."/>
            <person name="Keller A.-M."/>
            <person name="Kissmehl R."/>
            <person name="Klotz C."/>
            <person name="Koll F."/>
            <person name="Le Moue A."/>
            <person name="Lepere C."/>
            <person name="Malinsky S."/>
            <person name="Nowacki M."/>
            <person name="Nowak J.K."/>
            <person name="Plattner H."/>
            <person name="Poulain J."/>
            <person name="Ruiz F."/>
            <person name="Serrano V."/>
            <person name="Zagulski M."/>
            <person name="Dessen P."/>
            <person name="Betermier M."/>
            <person name="Weissenbach J."/>
            <person name="Scarpelli C."/>
            <person name="Schachter V."/>
            <person name="Sperling L."/>
            <person name="Meyer E."/>
            <person name="Cohen J."/>
            <person name="Wincker P."/>
        </authorList>
    </citation>
    <scope>NUCLEOTIDE SEQUENCE [LARGE SCALE GENOMIC DNA]</scope>
    <source>
        <strain evidence="12 13">Stock d4-2</strain>
    </source>
</reference>
<dbReference type="InterPro" id="IPR001245">
    <property type="entry name" value="Ser-Thr/Tyr_kinase_cat_dom"/>
</dbReference>
<keyword evidence="4" id="KW-0418">Kinase</keyword>
<dbReference type="InterPro" id="IPR011009">
    <property type="entry name" value="Kinase-like_dom_sf"/>
</dbReference>
<organism evidence="12 13">
    <name type="scientific">Paramecium tetraurelia</name>
    <dbReference type="NCBI Taxonomy" id="5888"/>
    <lineage>
        <taxon>Eukaryota</taxon>
        <taxon>Sar</taxon>
        <taxon>Alveolata</taxon>
        <taxon>Ciliophora</taxon>
        <taxon>Intramacronucleata</taxon>
        <taxon>Oligohymenophorea</taxon>
        <taxon>Peniculida</taxon>
        <taxon>Parameciidae</taxon>
        <taxon>Paramecium</taxon>
    </lineage>
</organism>
<dbReference type="GO" id="GO:0005524">
    <property type="term" value="F:ATP binding"/>
    <property type="evidence" value="ECO:0007669"/>
    <property type="project" value="UniProtKB-UniRule"/>
</dbReference>
<evidence type="ECO:0000256" key="8">
    <source>
        <dbReference type="PIRSR" id="PIRSR630616-3"/>
    </source>
</evidence>
<dbReference type="InterPro" id="IPR008271">
    <property type="entry name" value="Ser/Thr_kinase_AS"/>
</dbReference>
<protein>
    <recommendedName>
        <fullName evidence="11">Protein kinase domain-containing protein</fullName>
    </recommendedName>
</protein>
<evidence type="ECO:0000313" key="12">
    <source>
        <dbReference type="EMBL" id="CAK59702.1"/>
    </source>
</evidence>
<keyword evidence="13" id="KW-1185">Reference proteome</keyword>
<feature type="cross-link" description="Glycyl lysine isopeptide (Lys-Gly) (interchain with G-Cter in SUMO2)" evidence="8">
    <location>
        <position position="196"/>
    </location>
</feature>
<keyword evidence="5 7" id="KW-0067">ATP-binding</keyword>
<dbReference type="InParanoid" id="A0BMD5"/>
<dbReference type="InterPro" id="IPR030616">
    <property type="entry name" value="Aur-like"/>
</dbReference>
<dbReference type="OrthoDB" id="40902at2759"/>
<evidence type="ECO:0000256" key="4">
    <source>
        <dbReference type="ARBA" id="ARBA00022777"/>
    </source>
</evidence>
<evidence type="ECO:0000256" key="5">
    <source>
        <dbReference type="ARBA" id="ARBA00022840"/>
    </source>
</evidence>
<comment type="similarity">
    <text evidence="10">Belongs to the protein kinase superfamily.</text>
</comment>
<evidence type="ECO:0000259" key="11">
    <source>
        <dbReference type="PROSITE" id="PS50011"/>
    </source>
</evidence>
<dbReference type="RefSeq" id="XP_001427100.1">
    <property type="nucleotide sequence ID" value="XM_001427063.1"/>
</dbReference>
<evidence type="ECO:0000313" key="13">
    <source>
        <dbReference type="Proteomes" id="UP000000600"/>
    </source>
</evidence>
<evidence type="ECO:0000256" key="10">
    <source>
        <dbReference type="RuleBase" id="RU000304"/>
    </source>
</evidence>
<dbReference type="OMA" id="YCYEDQM"/>
<feature type="binding site" evidence="7">
    <location>
        <position position="212"/>
    </location>
    <ligand>
        <name>ATP</name>
        <dbReference type="ChEBI" id="CHEBI:30616"/>
    </ligand>
</feature>
<dbReference type="PROSITE" id="PS50011">
    <property type="entry name" value="PROTEIN_KINASE_DOM"/>
    <property type="match status" value="1"/>
</dbReference>
<dbReference type="FunFam" id="1.10.510.10:FF:001624">
    <property type="entry name" value="Uncharacterized protein"/>
    <property type="match status" value="1"/>
</dbReference>
<dbReference type="InterPro" id="IPR000719">
    <property type="entry name" value="Prot_kinase_dom"/>
</dbReference>
<dbReference type="PROSITE" id="PS00108">
    <property type="entry name" value="PROTEIN_KINASE_ST"/>
    <property type="match status" value="1"/>
</dbReference>
<dbReference type="Pfam" id="PF00069">
    <property type="entry name" value="Pkinase"/>
    <property type="match status" value="1"/>
</dbReference>
<gene>
    <name evidence="12" type="ORF">GSPATT00030338001</name>
</gene>
<feature type="binding site" evidence="7">
    <location>
        <begin position="198"/>
        <end position="199"/>
    </location>
    <ligand>
        <name>ATP</name>
        <dbReference type="ChEBI" id="CHEBI:30616"/>
    </ligand>
</feature>
<dbReference type="Proteomes" id="UP000000600">
    <property type="component" value="Unassembled WGS sequence"/>
</dbReference>
<dbReference type="GO" id="GO:0005634">
    <property type="term" value="C:nucleus"/>
    <property type="evidence" value="ECO:0000318"/>
    <property type="project" value="GO_Central"/>
</dbReference>
<dbReference type="STRING" id="5888.A0BMD5"/>
<evidence type="ECO:0000256" key="3">
    <source>
        <dbReference type="ARBA" id="ARBA00022741"/>
    </source>
</evidence>
<feature type="binding site" evidence="7">
    <location>
        <begin position="149"/>
        <end position="151"/>
    </location>
    <ligand>
        <name>ATP</name>
        <dbReference type="ChEBI" id="CHEBI:30616"/>
    </ligand>
</feature>
<evidence type="ECO:0000256" key="1">
    <source>
        <dbReference type="ARBA" id="ARBA00022527"/>
    </source>
</evidence>
<keyword evidence="2" id="KW-0808">Transferase</keyword>